<evidence type="ECO:0000256" key="1">
    <source>
        <dbReference type="ARBA" id="ARBA00022490"/>
    </source>
</evidence>
<dbReference type="HAMAP" id="MF_02245">
    <property type="entry name" value="Adapter_SpxH"/>
    <property type="match status" value="1"/>
</dbReference>
<dbReference type="Gene3D" id="1.10.472.60">
    <property type="entry name" value="putative protein disulfide isomerase domain"/>
    <property type="match status" value="1"/>
</dbReference>
<protein>
    <recommendedName>
        <fullName evidence="2">ClpXP adapter protein SpxH</fullName>
    </recommendedName>
</protein>
<dbReference type="EMBL" id="RCVZ01000002">
    <property type="protein sequence ID" value="RLQ97179.1"/>
    <property type="molecule type" value="Genomic_DNA"/>
</dbReference>
<accession>A0A3L7K4H6</accession>
<comment type="subunit">
    <text evidence="2">Interacts with Spx.</text>
</comment>
<proteinExistence type="inferred from homology"/>
<evidence type="ECO:0000256" key="2">
    <source>
        <dbReference type="HAMAP-Rule" id="MF_02245"/>
    </source>
</evidence>
<dbReference type="SUPFAM" id="SSF52833">
    <property type="entry name" value="Thioredoxin-like"/>
    <property type="match status" value="1"/>
</dbReference>
<dbReference type="RefSeq" id="WP_121679129.1">
    <property type="nucleotide sequence ID" value="NZ_RCVZ01000002.1"/>
</dbReference>
<name>A0A3L7K4H6_9BACI</name>
<sequence length="288" mass="32995">MGKPIWDNATGCGPDKKPLEIYMFIDPLCPECWALEPIVKKLQIRYGRYFTLKHVVSSQISRLNLGKKKNHVDIAELWEKTASRTGMSCDGTLWFENPICTPYLASMALKAAELQGKRAASKFLRKVQEYLFLNKENISNLDILMECAEAVGLDTEEFKKDLHSTSVAKALQCDLKITSEMEVSEIPTLVFFNENIEDEGLKVTGLYPFEVYVQIIMELLNEMPDPAPPPPLQKFLSHFNLVASKEIAEVYDMTIEEVEKEMKKWVLQQKVKKVPAKYGTFWRYIGEN</sequence>
<dbReference type="OrthoDB" id="9813770at2"/>
<dbReference type="InterPro" id="IPR046404">
    <property type="entry name" value="Adapter_SpxH"/>
</dbReference>
<evidence type="ECO:0000313" key="3">
    <source>
        <dbReference type="EMBL" id="RLQ97179.1"/>
    </source>
</evidence>
<dbReference type="Pfam" id="PF13743">
    <property type="entry name" value="Thioredoxin_5"/>
    <property type="match status" value="1"/>
</dbReference>
<comment type="function">
    <text evidence="2">Adapter protein required for efficient degradation of Spx by ClpXP under non-stress conditions. Interaction with Spx stabilizes Spx and exposes the C-terminus of Spx for recognition and proteolysis by ClpXP.</text>
</comment>
<gene>
    <name evidence="2" type="primary">spxH</name>
    <name evidence="3" type="ORF">D9X91_03230</name>
</gene>
<dbReference type="Proteomes" id="UP000276770">
    <property type="component" value="Unassembled WGS sequence"/>
</dbReference>
<comment type="subcellular location">
    <subcellularLocation>
        <location evidence="2">Cytoplasm</location>
    </subcellularLocation>
</comment>
<keyword evidence="1 2" id="KW-0963">Cytoplasm</keyword>
<dbReference type="PANTHER" id="PTHR13887:SF47">
    <property type="entry name" value="CLPXP ADAPTER PROTEIN SPXH"/>
    <property type="match status" value="1"/>
</dbReference>
<dbReference type="PANTHER" id="PTHR13887">
    <property type="entry name" value="GLUTATHIONE S-TRANSFERASE KAPPA"/>
    <property type="match status" value="1"/>
</dbReference>
<organism evidence="3 4">
    <name type="scientific">Falsibacillus albus</name>
    <dbReference type="NCBI Taxonomy" id="2478915"/>
    <lineage>
        <taxon>Bacteria</taxon>
        <taxon>Bacillati</taxon>
        <taxon>Bacillota</taxon>
        <taxon>Bacilli</taxon>
        <taxon>Bacillales</taxon>
        <taxon>Bacillaceae</taxon>
        <taxon>Falsibacillus</taxon>
    </lineage>
</organism>
<dbReference type="Gene3D" id="3.40.30.10">
    <property type="entry name" value="Glutaredoxin"/>
    <property type="match status" value="1"/>
</dbReference>
<keyword evidence="4" id="KW-1185">Reference proteome</keyword>
<dbReference type="GO" id="GO:0005737">
    <property type="term" value="C:cytoplasm"/>
    <property type="evidence" value="ECO:0007669"/>
    <property type="project" value="UniProtKB-SubCell"/>
</dbReference>
<comment type="similarity">
    <text evidence="2">Belongs to the SpxH family.</text>
</comment>
<comment type="caution">
    <text evidence="3">The sequence shown here is derived from an EMBL/GenBank/DDBJ whole genome shotgun (WGS) entry which is preliminary data.</text>
</comment>
<dbReference type="CDD" id="cd03025">
    <property type="entry name" value="DsbA_FrnE_like"/>
    <property type="match status" value="1"/>
</dbReference>
<dbReference type="AlphaFoldDB" id="A0A3L7K4H6"/>
<reference evidence="3 4" key="1">
    <citation type="submission" date="2018-10" db="EMBL/GenBank/DDBJ databases">
        <title>Falsibacillus sp. genome draft.</title>
        <authorList>
            <person name="Shi S."/>
        </authorList>
    </citation>
    <scope>NUCLEOTIDE SEQUENCE [LARGE SCALE GENOMIC DNA]</scope>
    <source>
        <strain evidence="3 4">GY 10110</strain>
    </source>
</reference>
<evidence type="ECO:0000313" key="4">
    <source>
        <dbReference type="Proteomes" id="UP000276770"/>
    </source>
</evidence>
<dbReference type="InterPro" id="IPR036249">
    <property type="entry name" value="Thioredoxin-like_sf"/>
</dbReference>